<dbReference type="Proteomes" id="UP000250169">
    <property type="component" value="Unassembled WGS sequence"/>
</dbReference>
<dbReference type="AlphaFoldDB" id="A0A2X2ST83"/>
<evidence type="ECO:0000313" key="1">
    <source>
        <dbReference type="EMBL" id="SQA93607.1"/>
    </source>
</evidence>
<reference evidence="1 2" key="1">
    <citation type="submission" date="2018-06" db="EMBL/GenBank/DDBJ databases">
        <authorList>
            <consortium name="Pathogen Informatics"/>
            <person name="Doyle S."/>
        </authorList>
    </citation>
    <scope>NUCLEOTIDE SEQUENCE [LARGE SCALE GENOMIC DNA]</scope>
    <source>
        <strain evidence="1 2">NCTC11545</strain>
    </source>
</reference>
<organism evidence="1 2">
    <name type="scientific">Capnocytophaga ochracea</name>
    <dbReference type="NCBI Taxonomy" id="1018"/>
    <lineage>
        <taxon>Bacteria</taxon>
        <taxon>Pseudomonadati</taxon>
        <taxon>Bacteroidota</taxon>
        <taxon>Flavobacteriia</taxon>
        <taxon>Flavobacteriales</taxon>
        <taxon>Flavobacteriaceae</taxon>
        <taxon>Capnocytophaga</taxon>
    </lineage>
</organism>
<gene>
    <name evidence="1" type="ORF">NCTC11545_00983</name>
</gene>
<dbReference type="EMBL" id="UAVS01000005">
    <property type="protein sequence ID" value="SQA93607.1"/>
    <property type="molecule type" value="Genomic_DNA"/>
</dbReference>
<accession>A0A2X2ST83</accession>
<name>A0A2X2ST83_CAPOC</name>
<sequence length="30" mass="3587">MWFALSLRRYTPFSSMDFAKVSDQNCKEDL</sequence>
<evidence type="ECO:0000313" key="2">
    <source>
        <dbReference type="Proteomes" id="UP000250169"/>
    </source>
</evidence>
<proteinExistence type="predicted"/>
<protein>
    <submittedName>
        <fullName evidence="1">Uncharacterized protein</fullName>
    </submittedName>
</protein>